<dbReference type="InterPro" id="IPR018163">
    <property type="entry name" value="Thr/Ala-tRNA-synth_IIc_edit"/>
</dbReference>
<evidence type="ECO:0000256" key="2">
    <source>
        <dbReference type="ARBA" id="ARBA00022723"/>
    </source>
</evidence>
<keyword evidence="6" id="KW-1185">Reference proteome</keyword>
<dbReference type="SMART" id="SM00863">
    <property type="entry name" value="tRNA_SAD"/>
    <property type="match status" value="1"/>
</dbReference>
<gene>
    <name evidence="5" type="ORF">TrRE_jg3748</name>
</gene>
<dbReference type="GO" id="GO:0002196">
    <property type="term" value="F:Ser-tRNA(Ala) deacylase activity"/>
    <property type="evidence" value="ECO:0007669"/>
    <property type="project" value="TreeGrafter"/>
</dbReference>
<dbReference type="EMBL" id="BRXZ01004451">
    <property type="protein sequence ID" value="GMH49153.1"/>
    <property type="molecule type" value="Genomic_DNA"/>
</dbReference>
<dbReference type="InterPro" id="IPR051335">
    <property type="entry name" value="Alanyl-tRNA_Editing_Enzymes"/>
</dbReference>
<keyword evidence="3" id="KW-0862">Zinc</keyword>
<name>A0A9W7DSI8_9STRA</name>
<keyword evidence="2" id="KW-0479">Metal-binding</keyword>
<dbReference type="PANTHER" id="PTHR43462:SF1">
    <property type="entry name" value="ALANYL-TRNA EDITING PROTEIN AARSD1"/>
    <property type="match status" value="1"/>
</dbReference>
<feature type="non-terminal residue" evidence="5">
    <location>
        <position position="397"/>
    </location>
</feature>
<evidence type="ECO:0000313" key="6">
    <source>
        <dbReference type="Proteomes" id="UP001165082"/>
    </source>
</evidence>
<evidence type="ECO:0000256" key="3">
    <source>
        <dbReference type="ARBA" id="ARBA00022833"/>
    </source>
</evidence>
<comment type="caution">
    <text evidence="5">The sequence shown here is derived from an EMBL/GenBank/DDBJ whole genome shotgun (WGS) entry which is preliminary data.</text>
</comment>
<protein>
    <recommendedName>
        <fullName evidence="4">Threonyl/alanyl tRNA synthetase SAD domain-containing protein</fullName>
    </recommendedName>
</protein>
<dbReference type="PANTHER" id="PTHR43462">
    <property type="entry name" value="ALANYL-TRNA EDITING PROTEIN"/>
    <property type="match status" value="1"/>
</dbReference>
<dbReference type="Gene3D" id="3.30.980.10">
    <property type="entry name" value="Threonyl-trna Synthetase, Chain A, domain 2"/>
    <property type="match status" value="1"/>
</dbReference>
<proteinExistence type="predicted"/>
<organism evidence="5 6">
    <name type="scientific">Triparma retinervis</name>
    <dbReference type="NCBI Taxonomy" id="2557542"/>
    <lineage>
        <taxon>Eukaryota</taxon>
        <taxon>Sar</taxon>
        <taxon>Stramenopiles</taxon>
        <taxon>Ochrophyta</taxon>
        <taxon>Bolidophyceae</taxon>
        <taxon>Parmales</taxon>
        <taxon>Triparmaceae</taxon>
        <taxon>Triparma</taxon>
    </lineage>
</organism>
<reference evidence="5" key="1">
    <citation type="submission" date="2022-07" db="EMBL/GenBank/DDBJ databases">
        <title>Genome analysis of Parmales, a sister group of diatoms, reveals the evolutionary specialization of diatoms from phago-mixotrophs to photoautotrophs.</title>
        <authorList>
            <person name="Ban H."/>
            <person name="Sato S."/>
            <person name="Yoshikawa S."/>
            <person name="Kazumasa Y."/>
            <person name="Nakamura Y."/>
            <person name="Ichinomiya M."/>
            <person name="Saitoh K."/>
            <person name="Sato N."/>
            <person name="Blanc-Mathieu R."/>
            <person name="Endo H."/>
            <person name="Kuwata A."/>
            <person name="Ogata H."/>
        </authorList>
    </citation>
    <scope>NUCLEOTIDE SEQUENCE</scope>
</reference>
<dbReference type="OrthoDB" id="288942at2759"/>
<dbReference type="InterPro" id="IPR012947">
    <property type="entry name" value="tRNA_SAD"/>
</dbReference>
<dbReference type="Proteomes" id="UP001165082">
    <property type="component" value="Unassembled WGS sequence"/>
</dbReference>
<feature type="domain" description="Threonyl/alanyl tRNA synthetase SAD" evidence="4">
    <location>
        <begin position="171"/>
        <end position="214"/>
    </location>
</feature>
<accession>A0A9W7DSI8</accession>
<dbReference type="GO" id="GO:0043039">
    <property type="term" value="P:tRNA aminoacylation"/>
    <property type="evidence" value="ECO:0007669"/>
    <property type="project" value="InterPro"/>
</dbReference>
<evidence type="ECO:0000259" key="4">
    <source>
        <dbReference type="SMART" id="SM00863"/>
    </source>
</evidence>
<dbReference type="AlphaFoldDB" id="A0A9W7DSI8"/>
<dbReference type="GO" id="GO:0004812">
    <property type="term" value="F:aminoacyl-tRNA ligase activity"/>
    <property type="evidence" value="ECO:0007669"/>
    <property type="project" value="InterPro"/>
</dbReference>
<dbReference type="SUPFAM" id="SSF55186">
    <property type="entry name" value="ThrRS/AlaRS common domain"/>
    <property type="match status" value="1"/>
</dbReference>
<dbReference type="GO" id="GO:0005524">
    <property type="term" value="F:ATP binding"/>
    <property type="evidence" value="ECO:0007669"/>
    <property type="project" value="InterPro"/>
</dbReference>
<comment type="cofactor">
    <cofactor evidence="1">
        <name>Zn(2+)</name>
        <dbReference type="ChEBI" id="CHEBI:29105"/>
    </cofactor>
</comment>
<evidence type="ECO:0000313" key="5">
    <source>
        <dbReference type="EMBL" id="GMH49153.1"/>
    </source>
</evidence>
<dbReference type="GO" id="GO:0046872">
    <property type="term" value="F:metal ion binding"/>
    <property type="evidence" value="ECO:0007669"/>
    <property type="project" value="UniProtKB-KW"/>
</dbReference>
<sequence>FPMGGGQPCDHGTLLIPSHSLSFQVLDSSNVDGVCVLTAYSQDPEVPADAASLAGQPCKMGVDFDRRMDHMQQHTGQHVISAIALDKFKLDTHSWSLTTTEEPCTVDFKLADEGDLDAALSGDPFKDVEKSTNDHIFAGRSVVPSWLDVEGNEYKETVRSRLLPAGFSGLIRVLDIDQVDKSTCCGTHVSTLSHLTAVKVLKIVKVGKNLARMSFVSGGRTMDFVTKSLLHQNGIAGIVNTPHLEDQVARIQTLSNEKTLNEKKIKTLWEQLTALKAAALSSRADANDGMVVDDLGADVVDKEVYKNLANAVIEKSPGCTVFLISGGLAAGTTFYMQGEPSVVDAAGKEVAGLLGGRGGGKGGNMMGKIPPGDVKHDATVRSMLGEVEDLMKKLKPC</sequence>
<evidence type="ECO:0000256" key="1">
    <source>
        <dbReference type="ARBA" id="ARBA00001947"/>
    </source>
</evidence>
<dbReference type="Pfam" id="PF07973">
    <property type="entry name" value="tRNA_SAD"/>
    <property type="match status" value="1"/>
</dbReference>